<comment type="cofactor">
    <cofactor evidence="1 9">
        <name>heme</name>
        <dbReference type="ChEBI" id="CHEBI:30413"/>
    </cofactor>
</comment>
<gene>
    <name evidence="12" type="ORF">ACJRO7_001965</name>
</gene>
<dbReference type="Pfam" id="PF00067">
    <property type="entry name" value="p450"/>
    <property type="match status" value="1"/>
</dbReference>
<evidence type="ECO:0000256" key="4">
    <source>
        <dbReference type="ARBA" id="ARBA00022692"/>
    </source>
</evidence>
<dbReference type="GO" id="GO:0016705">
    <property type="term" value="F:oxidoreductase activity, acting on paired donors, with incorporation or reduction of molecular oxygen"/>
    <property type="evidence" value="ECO:0007669"/>
    <property type="project" value="UniProtKB-ARBA"/>
</dbReference>
<evidence type="ECO:0000256" key="1">
    <source>
        <dbReference type="ARBA" id="ARBA00001971"/>
    </source>
</evidence>
<dbReference type="PROSITE" id="PS00086">
    <property type="entry name" value="CYTOCHROME_P450"/>
    <property type="match status" value="1"/>
</dbReference>
<evidence type="ECO:0008006" key="14">
    <source>
        <dbReference type="Google" id="ProtNLM"/>
    </source>
</evidence>
<keyword evidence="9 10" id="KW-0349">Heme</keyword>
<dbReference type="Proteomes" id="UP001634007">
    <property type="component" value="Unassembled WGS sequence"/>
</dbReference>
<evidence type="ECO:0000313" key="13">
    <source>
        <dbReference type="Proteomes" id="UP001634007"/>
    </source>
</evidence>
<evidence type="ECO:0000256" key="10">
    <source>
        <dbReference type="RuleBase" id="RU000461"/>
    </source>
</evidence>
<keyword evidence="13" id="KW-1185">Reference proteome</keyword>
<dbReference type="Gene3D" id="1.10.630.10">
    <property type="entry name" value="Cytochrome P450"/>
    <property type="match status" value="1"/>
</dbReference>
<evidence type="ECO:0000256" key="7">
    <source>
        <dbReference type="ARBA" id="ARBA00023002"/>
    </source>
</evidence>
<accession>A0ABD3LY95</accession>
<comment type="caution">
    <text evidence="12">The sequence shown here is derived from an EMBL/GenBank/DDBJ whole genome shotgun (WGS) entry which is preliminary data.</text>
</comment>
<dbReference type="PANTHER" id="PTHR24286">
    <property type="entry name" value="CYTOCHROME P450 26"/>
    <property type="match status" value="1"/>
</dbReference>
<evidence type="ECO:0000256" key="3">
    <source>
        <dbReference type="ARBA" id="ARBA00010617"/>
    </source>
</evidence>
<dbReference type="PRINTS" id="PR00385">
    <property type="entry name" value="P450"/>
</dbReference>
<evidence type="ECO:0000313" key="12">
    <source>
        <dbReference type="EMBL" id="KAL3754791.1"/>
    </source>
</evidence>
<proteinExistence type="inferred from homology"/>
<name>A0ABD3LY95_EUCGL</name>
<dbReference type="InterPro" id="IPR036396">
    <property type="entry name" value="Cyt_P450_sf"/>
</dbReference>
<evidence type="ECO:0000256" key="5">
    <source>
        <dbReference type="ARBA" id="ARBA00022723"/>
    </source>
</evidence>
<dbReference type="AlphaFoldDB" id="A0ABD3LY95"/>
<evidence type="ECO:0000256" key="6">
    <source>
        <dbReference type="ARBA" id="ARBA00022989"/>
    </source>
</evidence>
<comment type="similarity">
    <text evidence="3 10">Belongs to the cytochrome P450 family.</text>
</comment>
<evidence type="ECO:0000256" key="2">
    <source>
        <dbReference type="ARBA" id="ARBA00004167"/>
    </source>
</evidence>
<dbReference type="InterPro" id="IPR001128">
    <property type="entry name" value="Cyt_P450"/>
</dbReference>
<dbReference type="GO" id="GO:0046872">
    <property type="term" value="F:metal ion binding"/>
    <property type="evidence" value="ECO:0007669"/>
    <property type="project" value="UniProtKB-KW"/>
</dbReference>
<dbReference type="CDD" id="cd11043">
    <property type="entry name" value="CYP90-like"/>
    <property type="match status" value="1"/>
</dbReference>
<sequence length="488" mass="55579">MEINHYISSWLFTLILALAPLFLLLKLKQKCVSTKHKLPPGQMGIPWLGETMDFYRAQQANRLFEDFVQPRMGRHGKIFKTRLMGSPTVIVSGAEANRFFLSSEFKLVISSWPSSSVQLMGKNSIMQKHGEQHRHIHGLVASSLGSASAGSLVPKLSKLVQRHLDAHWSGQERINLYHFTKNLTFHVVFECLLGIDVEPGMPEIFERILEGVFMPAVNVPGTKFSRAMRARKEIESLFVRVVRKKKEELERENSVGGGGGNKEGEAVLLPRYVAAMLRGEMSEEEVIDNMVLMVFGAQDTTSFAIAMTFRMLAQHPHCYQLLLKEHMDFKSRKRGGEDINGEDIKKMSYTWKVARETLRLFPPIFGSFREAIVDIDYEGFTIPKGWKVLWTTYGTHLDPEHFPDPTRFDPDRFDEAMPPYMYMPFGGGPRVCAGSQLARMNILVLLHHVATRYDWSLIHPNEPVTSNPLPYPVHGMPIRISPKRRSID</sequence>
<evidence type="ECO:0000256" key="11">
    <source>
        <dbReference type="SAM" id="Phobius"/>
    </source>
</evidence>
<keyword evidence="5 9" id="KW-0479">Metal-binding</keyword>
<dbReference type="FunFam" id="1.10.630.10:FF:000022">
    <property type="entry name" value="Taxadiene 5-alpha hydroxylase"/>
    <property type="match status" value="1"/>
</dbReference>
<keyword evidence="7 10" id="KW-0560">Oxidoreductase</keyword>
<keyword evidence="8 9" id="KW-0408">Iron</keyword>
<protein>
    <recommendedName>
        <fullName evidence="14">Cytochrome P450</fullName>
    </recommendedName>
</protein>
<dbReference type="PRINTS" id="PR00463">
    <property type="entry name" value="EP450I"/>
</dbReference>
<dbReference type="GO" id="GO:0016020">
    <property type="term" value="C:membrane"/>
    <property type="evidence" value="ECO:0007669"/>
    <property type="project" value="UniProtKB-SubCell"/>
</dbReference>
<keyword evidence="11" id="KW-0472">Membrane</keyword>
<evidence type="ECO:0000256" key="8">
    <source>
        <dbReference type="ARBA" id="ARBA00023004"/>
    </source>
</evidence>
<keyword evidence="4 11" id="KW-0812">Transmembrane</keyword>
<dbReference type="EMBL" id="JBJKBG010000001">
    <property type="protein sequence ID" value="KAL3754791.1"/>
    <property type="molecule type" value="Genomic_DNA"/>
</dbReference>
<keyword evidence="10" id="KW-0503">Monooxygenase</keyword>
<comment type="subcellular location">
    <subcellularLocation>
        <location evidence="2">Membrane</location>
        <topology evidence="2">Single-pass membrane protein</topology>
    </subcellularLocation>
</comment>
<dbReference type="SUPFAM" id="SSF48264">
    <property type="entry name" value="Cytochrome P450"/>
    <property type="match status" value="1"/>
</dbReference>
<dbReference type="InterPro" id="IPR017972">
    <property type="entry name" value="Cyt_P450_CS"/>
</dbReference>
<dbReference type="GO" id="GO:0004497">
    <property type="term" value="F:monooxygenase activity"/>
    <property type="evidence" value="ECO:0007669"/>
    <property type="project" value="UniProtKB-KW"/>
</dbReference>
<keyword evidence="6 11" id="KW-1133">Transmembrane helix</keyword>
<feature type="binding site" description="axial binding residue" evidence="9">
    <location>
        <position position="432"/>
    </location>
    <ligand>
        <name>heme</name>
        <dbReference type="ChEBI" id="CHEBI:30413"/>
    </ligand>
    <ligandPart>
        <name>Fe</name>
        <dbReference type="ChEBI" id="CHEBI:18248"/>
    </ligandPart>
</feature>
<organism evidence="12 13">
    <name type="scientific">Eucalyptus globulus</name>
    <name type="common">Tasmanian blue gum</name>
    <dbReference type="NCBI Taxonomy" id="34317"/>
    <lineage>
        <taxon>Eukaryota</taxon>
        <taxon>Viridiplantae</taxon>
        <taxon>Streptophyta</taxon>
        <taxon>Embryophyta</taxon>
        <taxon>Tracheophyta</taxon>
        <taxon>Spermatophyta</taxon>
        <taxon>Magnoliopsida</taxon>
        <taxon>eudicotyledons</taxon>
        <taxon>Gunneridae</taxon>
        <taxon>Pentapetalae</taxon>
        <taxon>rosids</taxon>
        <taxon>malvids</taxon>
        <taxon>Myrtales</taxon>
        <taxon>Myrtaceae</taxon>
        <taxon>Myrtoideae</taxon>
        <taxon>Eucalypteae</taxon>
        <taxon>Eucalyptus</taxon>
    </lineage>
</organism>
<evidence type="ECO:0000256" key="9">
    <source>
        <dbReference type="PIRSR" id="PIRSR602401-1"/>
    </source>
</evidence>
<dbReference type="PANTHER" id="PTHR24286:SF221">
    <property type="entry name" value="TAXADIENE 5-ALPHA HYDROXYLASE"/>
    <property type="match status" value="1"/>
</dbReference>
<dbReference type="InterPro" id="IPR002401">
    <property type="entry name" value="Cyt_P450_E_grp-I"/>
</dbReference>
<feature type="transmembrane region" description="Helical" evidence="11">
    <location>
        <begin position="6"/>
        <end position="25"/>
    </location>
</feature>
<reference evidence="12 13" key="1">
    <citation type="submission" date="2024-11" db="EMBL/GenBank/DDBJ databases">
        <title>Chromosome-level genome assembly of Eucalyptus globulus Labill. provides insights into its genome evolution.</title>
        <authorList>
            <person name="Li X."/>
        </authorList>
    </citation>
    <scope>NUCLEOTIDE SEQUENCE [LARGE SCALE GENOMIC DNA]</scope>
    <source>
        <strain evidence="12">CL2024</strain>
        <tissue evidence="12">Fresh tender leaves</tissue>
    </source>
</reference>